<proteinExistence type="inferred from homology"/>
<feature type="active site" evidence="6">
    <location>
        <position position="28"/>
    </location>
</feature>
<dbReference type="Gene3D" id="1.10.1520.10">
    <property type="entry name" value="Ribonuclease III domain"/>
    <property type="match status" value="1"/>
</dbReference>
<reference evidence="8 9" key="1">
    <citation type="submission" date="2016-11" db="EMBL/GenBank/DDBJ databases">
        <authorList>
            <person name="Jaros S."/>
            <person name="Januszkiewicz K."/>
            <person name="Wedrychowicz H."/>
        </authorList>
    </citation>
    <scope>NUCLEOTIDE SEQUENCE [LARGE SCALE GENOMIC DNA]</scope>
    <source>
        <strain evidence="8 9">DSM 21864</strain>
    </source>
</reference>
<dbReference type="PANTHER" id="PTHR34276:SF1">
    <property type="entry name" value="MINI-RIBONUCLEASE 3"/>
    <property type="match status" value="1"/>
</dbReference>
<accession>A0A1M6JW05</accession>
<evidence type="ECO:0000256" key="5">
    <source>
        <dbReference type="ARBA" id="ARBA00022801"/>
    </source>
</evidence>
<dbReference type="GO" id="GO:0004525">
    <property type="term" value="F:ribonuclease III activity"/>
    <property type="evidence" value="ECO:0007669"/>
    <property type="project" value="InterPro"/>
</dbReference>
<evidence type="ECO:0000313" key="8">
    <source>
        <dbReference type="EMBL" id="SHJ50891.1"/>
    </source>
</evidence>
<dbReference type="GO" id="GO:0019843">
    <property type="term" value="F:rRNA binding"/>
    <property type="evidence" value="ECO:0007669"/>
    <property type="project" value="UniProtKB-UniRule"/>
</dbReference>
<dbReference type="InterPro" id="IPR008226">
    <property type="entry name" value="Mini3_fam"/>
</dbReference>
<comment type="function">
    <text evidence="6">Involved in correct processing of both the 5' and 3' ends of 23S rRNA precursor. Processes 30S rRNA precursor transcript even in absence of ribonuclease 3 (Rnc); Rnc processes 30S rRNA into smaller rRNA precursors.</text>
</comment>
<name>A0A1M6JW05_9CLOT</name>
<dbReference type="HAMAP" id="MF_01468">
    <property type="entry name" value="RNase_Mini_III"/>
    <property type="match status" value="1"/>
</dbReference>
<evidence type="ECO:0000256" key="2">
    <source>
        <dbReference type="ARBA" id="ARBA00022552"/>
    </source>
</evidence>
<comment type="cofactor">
    <cofactor evidence="6">
        <name>Mg(2+)</name>
        <dbReference type="ChEBI" id="CHEBI:18420"/>
    </cofactor>
</comment>
<dbReference type="PIRSF" id="PIRSF005520">
    <property type="entry name" value="UCP005520"/>
    <property type="match status" value="1"/>
</dbReference>
<keyword evidence="1 6" id="KW-0690">Ribosome biogenesis</keyword>
<dbReference type="GO" id="GO:0005737">
    <property type="term" value="C:cytoplasm"/>
    <property type="evidence" value="ECO:0007669"/>
    <property type="project" value="UniProtKB-SubCell"/>
</dbReference>
<keyword evidence="6" id="KW-0694">RNA-binding</keyword>
<dbReference type="EC" id="3.1.26.-" evidence="6"/>
<keyword evidence="2 6" id="KW-0698">rRNA processing</keyword>
<keyword evidence="6" id="KW-0963">Cytoplasm</keyword>
<organism evidence="8 9">
    <name type="scientific">Clostridium amylolyticum</name>
    <dbReference type="NCBI Taxonomy" id="1121298"/>
    <lineage>
        <taxon>Bacteria</taxon>
        <taxon>Bacillati</taxon>
        <taxon>Bacillota</taxon>
        <taxon>Clostridia</taxon>
        <taxon>Eubacteriales</taxon>
        <taxon>Clostridiaceae</taxon>
        <taxon>Clostridium</taxon>
    </lineage>
</organism>
<evidence type="ECO:0000313" key="9">
    <source>
        <dbReference type="Proteomes" id="UP000184080"/>
    </source>
</evidence>
<dbReference type="EMBL" id="FQZO01000005">
    <property type="protein sequence ID" value="SHJ50891.1"/>
    <property type="molecule type" value="Genomic_DNA"/>
</dbReference>
<dbReference type="Proteomes" id="UP000184080">
    <property type="component" value="Unassembled WGS sequence"/>
</dbReference>
<evidence type="ECO:0000256" key="6">
    <source>
        <dbReference type="HAMAP-Rule" id="MF_01468"/>
    </source>
</evidence>
<keyword evidence="9" id="KW-1185">Reference proteome</keyword>
<keyword evidence="6" id="KW-0460">Magnesium</keyword>
<comment type="subcellular location">
    <subcellularLocation>
        <location evidence="6">Cytoplasm</location>
    </subcellularLocation>
</comment>
<keyword evidence="6" id="KW-0699">rRNA-binding</keyword>
<sequence>MLDNLMTKKFLVEEAKRLHPLQLALIGDAVFELFIRNYILCINTELNAHKIHVEAINYVKAHGQSEIIKSIEDELTEDEIYIFKRGRNAKSPTVPKNADVTEYRYATGFEALVGYLYLTDNQERLKYILEKSIENFKKNRRA</sequence>
<protein>
    <recommendedName>
        <fullName evidence="6">Mini-ribonuclease 3</fullName>
        <shortName evidence="6">Mini-3</shortName>
        <shortName evidence="6">Mini-RNase 3</shortName>
        <ecNumber evidence="6">3.1.26.-</ecNumber>
    </recommendedName>
    <alternativeName>
        <fullName evidence="6">Mini-RNase III</fullName>
        <shortName evidence="6">Mini-III</shortName>
    </alternativeName>
</protein>
<dbReference type="RefSeq" id="WP_073009002.1">
    <property type="nucleotide sequence ID" value="NZ_FQZO01000005.1"/>
</dbReference>
<dbReference type="PANTHER" id="PTHR34276">
    <property type="entry name" value="MINI-RIBONUCLEASE 3"/>
    <property type="match status" value="1"/>
</dbReference>
<keyword evidence="4 6" id="KW-0255">Endonuclease</keyword>
<dbReference type="SUPFAM" id="SSF69065">
    <property type="entry name" value="RNase III domain-like"/>
    <property type="match status" value="1"/>
</dbReference>
<dbReference type="AlphaFoldDB" id="A0A1M6JW05"/>
<gene>
    <name evidence="6" type="primary">mrnC</name>
    <name evidence="8" type="ORF">SAMN05444401_3252</name>
</gene>
<dbReference type="SMART" id="SM00535">
    <property type="entry name" value="RIBOc"/>
    <property type="match status" value="1"/>
</dbReference>
<comment type="similarity">
    <text evidence="6">Belongs to the MrnC RNase family.</text>
</comment>
<evidence type="ECO:0000256" key="1">
    <source>
        <dbReference type="ARBA" id="ARBA00022517"/>
    </source>
</evidence>
<evidence type="ECO:0000256" key="3">
    <source>
        <dbReference type="ARBA" id="ARBA00022722"/>
    </source>
</evidence>
<evidence type="ECO:0000256" key="4">
    <source>
        <dbReference type="ARBA" id="ARBA00022759"/>
    </source>
</evidence>
<feature type="domain" description="RNase III" evidence="7">
    <location>
        <begin position="2"/>
        <end position="138"/>
    </location>
</feature>
<evidence type="ECO:0000259" key="7">
    <source>
        <dbReference type="SMART" id="SM00535"/>
    </source>
</evidence>
<dbReference type="Pfam" id="PF00636">
    <property type="entry name" value="Ribonuclease_3"/>
    <property type="match status" value="1"/>
</dbReference>
<keyword evidence="3 6" id="KW-0540">Nuclease</keyword>
<dbReference type="GO" id="GO:0006364">
    <property type="term" value="P:rRNA processing"/>
    <property type="evidence" value="ECO:0007669"/>
    <property type="project" value="UniProtKB-UniRule"/>
</dbReference>
<dbReference type="InterPro" id="IPR036389">
    <property type="entry name" value="RNase_III_sf"/>
</dbReference>
<dbReference type="InterPro" id="IPR000999">
    <property type="entry name" value="RNase_III_dom"/>
</dbReference>
<dbReference type="OrthoDB" id="46571at2"/>
<comment type="subunit">
    <text evidence="6">Homodimer.</text>
</comment>
<dbReference type="STRING" id="1121298.SAMN05444401_3252"/>
<keyword evidence="5 6" id="KW-0378">Hydrolase</keyword>